<dbReference type="Proteomes" id="UP000323274">
    <property type="component" value="Unassembled WGS sequence"/>
</dbReference>
<gene>
    <name evidence="1" type="ORF">LCIT_09100</name>
</gene>
<comment type="caution">
    <text evidence="1">The sequence shown here is derived from an EMBL/GenBank/DDBJ whole genome shotgun (WGS) entry which is preliminary data.</text>
</comment>
<evidence type="ECO:0000313" key="2">
    <source>
        <dbReference type="Proteomes" id="UP000323274"/>
    </source>
</evidence>
<dbReference type="EMBL" id="BJJW01000006">
    <property type="protein sequence ID" value="GDZ83668.1"/>
    <property type="molecule type" value="Genomic_DNA"/>
</dbReference>
<accession>A0A5A5U394</accession>
<evidence type="ECO:0000313" key="1">
    <source>
        <dbReference type="EMBL" id="GDZ83668.1"/>
    </source>
</evidence>
<protein>
    <submittedName>
        <fullName evidence="1">Uncharacterized protein</fullName>
    </submittedName>
</protein>
<name>A0A5A5U394_LEUCI</name>
<organism evidence="1 2">
    <name type="scientific">Leuconostoc citreum</name>
    <dbReference type="NCBI Taxonomy" id="33964"/>
    <lineage>
        <taxon>Bacteria</taxon>
        <taxon>Bacillati</taxon>
        <taxon>Bacillota</taxon>
        <taxon>Bacilli</taxon>
        <taxon>Lactobacillales</taxon>
        <taxon>Lactobacillaceae</taxon>
        <taxon>Leuconostoc</taxon>
    </lineage>
</organism>
<reference evidence="1 2" key="1">
    <citation type="submission" date="2019-04" db="EMBL/GenBank/DDBJ databases">
        <title>A pseudo-fructophilic Leuconostoc citreum strain F192-5 isolated from peel of satsuma mandarin: the first report for isolation and characterization of strain-dependent fructophilic-like characteristics.</title>
        <authorList>
            <person name="Maeno S."/>
            <person name="Tanizawa Y."/>
            <person name="Kajikawa A."/>
            <person name="Kanesaki Y."/>
            <person name="Kubota E."/>
            <person name="Arita M."/>
            <person name="Leon D."/>
            <person name="Endo A."/>
        </authorList>
    </citation>
    <scope>NUCLEOTIDE SEQUENCE [LARGE SCALE GENOMIC DNA]</scope>
    <source>
        <strain evidence="1 2">F192-5</strain>
    </source>
</reference>
<proteinExistence type="predicted"/>
<sequence>MFIMKKLRTGTGFWSKLSLLLAVAQLMFSVYHEIKATRPKIEKK</sequence>
<dbReference type="AlphaFoldDB" id="A0A5A5U394"/>